<dbReference type="RefSeq" id="WP_216940653.1">
    <property type="nucleotide sequence ID" value="NZ_CP077062.1"/>
</dbReference>
<dbReference type="AlphaFoldDB" id="A0A975SZT7"/>
<accession>A0A975SZT7</accession>
<dbReference type="GO" id="GO:0005506">
    <property type="term" value="F:iron ion binding"/>
    <property type="evidence" value="ECO:0007669"/>
    <property type="project" value="TreeGrafter"/>
</dbReference>
<dbReference type="KEGG" id="nps:KRR39_02900"/>
<dbReference type="InterPro" id="IPR019812">
    <property type="entry name" value="Hydgase_assmbl_chp_CS"/>
</dbReference>
<keyword evidence="3" id="KW-1185">Reference proteome</keyword>
<dbReference type="GO" id="GO:0051604">
    <property type="term" value="P:protein maturation"/>
    <property type="evidence" value="ECO:0007669"/>
    <property type="project" value="TreeGrafter"/>
</dbReference>
<dbReference type="NCBIfam" id="TIGR00074">
    <property type="entry name" value="hypC_hupF"/>
    <property type="match status" value="1"/>
</dbReference>
<dbReference type="PANTHER" id="PTHR35177:SF2">
    <property type="entry name" value="HYDROGENASE MATURATION FACTOR HYBG"/>
    <property type="match status" value="1"/>
</dbReference>
<reference evidence="2" key="1">
    <citation type="submission" date="2021-06" db="EMBL/GenBank/DDBJ databases">
        <title>Complete genome sequence of Nocardioides sp. G188.</title>
        <authorList>
            <person name="Im W.-T."/>
        </authorList>
    </citation>
    <scope>NUCLEOTIDE SEQUENCE</scope>
    <source>
        <strain evidence="2">G188</strain>
    </source>
</reference>
<dbReference type="Proteomes" id="UP000683575">
    <property type="component" value="Chromosome"/>
</dbReference>
<proteinExistence type="inferred from homology"/>
<dbReference type="GO" id="GO:1902670">
    <property type="term" value="F:carbon dioxide binding"/>
    <property type="evidence" value="ECO:0007669"/>
    <property type="project" value="TreeGrafter"/>
</dbReference>
<evidence type="ECO:0000256" key="1">
    <source>
        <dbReference type="ARBA" id="ARBA00006018"/>
    </source>
</evidence>
<sequence>MCLAVPGRVVSVHEADGQTMAEVDFGGLRKEVCLAYIPDVQAGEYVIVHVGFAIQRLDERSAQETLASFERLGILEEEFGDGFSRAARQSGVTP</sequence>
<comment type="similarity">
    <text evidence="1">Belongs to the HupF/HypC family.</text>
</comment>
<evidence type="ECO:0000313" key="2">
    <source>
        <dbReference type="EMBL" id="QWZ08817.1"/>
    </source>
</evidence>
<dbReference type="PANTHER" id="PTHR35177">
    <property type="entry name" value="HYDROGENASE MATURATION FACTOR HYBG"/>
    <property type="match status" value="1"/>
</dbReference>
<dbReference type="InterPro" id="IPR001109">
    <property type="entry name" value="Hydrogenase_HupF/HypC"/>
</dbReference>
<dbReference type="PROSITE" id="PS01097">
    <property type="entry name" value="HUPF_HYPC"/>
    <property type="match status" value="1"/>
</dbReference>
<evidence type="ECO:0000313" key="3">
    <source>
        <dbReference type="Proteomes" id="UP000683575"/>
    </source>
</evidence>
<gene>
    <name evidence="2" type="ORF">KRR39_02900</name>
</gene>
<name>A0A975SZT7_9ACTN</name>
<dbReference type="EMBL" id="CP077062">
    <property type="protein sequence ID" value="QWZ08817.1"/>
    <property type="molecule type" value="Genomic_DNA"/>
</dbReference>
<organism evidence="2 3">
    <name type="scientific">Nocardioides panacis</name>
    <dbReference type="NCBI Taxonomy" id="2849501"/>
    <lineage>
        <taxon>Bacteria</taxon>
        <taxon>Bacillati</taxon>
        <taxon>Actinomycetota</taxon>
        <taxon>Actinomycetes</taxon>
        <taxon>Propionibacteriales</taxon>
        <taxon>Nocardioidaceae</taxon>
        <taxon>Nocardioides</taxon>
    </lineage>
</organism>
<protein>
    <submittedName>
        <fullName evidence="2">HypC/HybG/HupF family hydrogenase formation chaperone</fullName>
    </submittedName>
</protein>
<dbReference type="FunFam" id="2.30.30.140:FF:000022">
    <property type="entry name" value="Hydrogenase assembly chaperone HybG"/>
    <property type="match status" value="1"/>
</dbReference>
<dbReference type="Pfam" id="PF01455">
    <property type="entry name" value="HupF_HypC"/>
    <property type="match status" value="1"/>
</dbReference>